<evidence type="ECO:0000313" key="2">
    <source>
        <dbReference type="EMBL" id="AZP19638.1"/>
    </source>
</evidence>
<accession>A0A3Q9C1P3</accession>
<protein>
    <recommendedName>
        <fullName evidence="4">Lipoprotein</fullName>
    </recommendedName>
</protein>
<evidence type="ECO:0008006" key="4">
    <source>
        <dbReference type="Google" id="ProtNLM"/>
    </source>
</evidence>
<sequence>MKPHRLPFAAALAVTATLLLTACGNGDSGSSTPAQAAETPRKSATRAVDPSEPSKPSQDKPDGVDITLPEDINLVFDWTKPKDKNEAAAMDGAANFIRSIFRGVDKGTTGDAAVTTYATSGGLKYATTQINAYIDGGWTVTGTRRHYDATTRSTSNGESVEVAFCSDSTKFYGKETKTGKVLKTEPSIKDFSHFDVIMVKYPTGRDLWQAAKVHVETESARCR</sequence>
<dbReference type="RefSeq" id="WP_126273681.1">
    <property type="nucleotide sequence ID" value="NZ_CP034463.1"/>
</dbReference>
<reference evidence="2 3" key="1">
    <citation type="submission" date="2018-12" db="EMBL/GenBank/DDBJ databases">
        <authorList>
            <person name="Li K."/>
        </authorList>
    </citation>
    <scope>NUCLEOTIDE SEQUENCE [LARGE SCALE GENOMIC DNA]</scope>
    <source>
        <strain evidence="3">CR22</strain>
    </source>
</reference>
<organism evidence="2 3">
    <name type="scientific">Streptomyces aquilus</name>
    <dbReference type="NCBI Taxonomy" id="2548456"/>
    <lineage>
        <taxon>Bacteria</taxon>
        <taxon>Bacillati</taxon>
        <taxon>Actinomycetota</taxon>
        <taxon>Actinomycetes</taxon>
        <taxon>Kitasatosporales</taxon>
        <taxon>Streptomycetaceae</taxon>
        <taxon>Streptomyces</taxon>
    </lineage>
</organism>
<evidence type="ECO:0000313" key="3">
    <source>
        <dbReference type="Proteomes" id="UP000280197"/>
    </source>
</evidence>
<gene>
    <name evidence="2" type="ORF">EJC51_28350</name>
</gene>
<dbReference type="Proteomes" id="UP000280197">
    <property type="component" value="Chromosome"/>
</dbReference>
<feature type="region of interest" description="Disordered" evidence="1">
    <location>
        <begin position="24"/>
        <end position="66"/>
    </location>
</feature>
<name>A0A3Q9C1P3_9ACTN</name>
<keyword evidence="3" id="KW-1185">Reference proteome</keyword>
<evidence type="ECO:0000256" key="1">
    <source>
        <dbReference type="SAM" id="MobiDB-lite"/>
    </source>
</evidence>
<dbReference type="EMBL" id="CP034463">
    <property type="protein sequence ID" value="AZP19638.1"/>
    <property type="molecule type" value="Genomic_DNA"/>
</dbReference>
<dbReference type="AlphaFoldDB" id="A0A3Q9C1P3"/>
<proteinExistence type="predicted"/>
<dbReference type="PROSITE" id="PS51257">
    <property type="entry name" value="PROKAR_LIPOPROTEIN"/>
    <property type="match status" value="1"/>
</dbReference>
<dbReference type="KEGG" id="saqu:EJC51_28350"/>